<feature type="transmembrane region" description="Helical" evidence="13">
    <location>
        <begin position="436"/>
        <end position="458"/>
    </location>
</feature>
<evidence type="ECO:0000256" key="8">
    <source>
        <dbReference type="ARBA" id="ARBA00022989"/>
    </source>
</evidence>
<dbReference type="GO" id="GO:0032977">
    <property type="term" value="F:membrane insertase activity"/>
    <property type="evidence" value="ECO:0007669"/>
    <property type="project" value="InterPro"/>
</dbReference>
<dbReference type="InterPro" id="IPR038221">
    <property type="entry name" value="YidC_periplasmic_sf"/>
</dbReference>
<dbReference type="HAMAP" id="MF_01810">
    <property type="entry name" value="YidC_type1"/>
    <property type="match status" value="1"/>
</dbReference>
<evidence type="ECO:0000256" key="13">
    <source>
        <dbReference type="HAMAP-Rule" id="MF_01810"/>
    </source>
</evidence>
<comment type="subunit">
    <text evidence="13">Interacts with the Sec translocase complex via SecD. Specifically interacts with transmembrane segments of nascent integral membrane proteins during membrane integration.</text>
</comment>
<feature type="domain" description="Membrane insertase YidC/Oxa/ALB C-terminal" evidence="14">
    <location>
        <begin position="371"/>
        <end position="549"/>
    </location>
</feature>
<evidence type="ECO:0000259" key="14">
    <source>
        <dbReference type="Pfam" id="PF02096"/>
    </source>
</evidence>
<evidence type="ECO:0000313" key="16">
    <source>
        <dbReference type="EMBL" id="HFC93244.1"/>
    </source>
</evidence>
<dbReference type="InterPro" id="IPR019998">
    <property type="entry name" value="Membr_insert_YidC"/>
</dbReference>
<dbReference type="Pfam" id="PF14849">
    <property type="entry name" value="YidC_periplas"/>
    <property type="match status" value="1"/>
</dbReference>
<dbReference type="GO" id="GO:0005886">
    <property type="term" value="C:plasma membrane"/>
    <property type="evidence" value="ECO:0007669"/>
    <property type="project" value="UniProtKB-SubCell"/>
</dbReference>
<dbReference type="PRINTS" id="PR00701">
    <property type="entry name" value="60KDINNERMP"/>
</dbReference>
<feature type="transmembrane region" description="Helical" evidence="13">
    <location>
        <begin position="478"/>
        <end position="498"/>
    </location>
</feature>
<evidence type="ECO:0000256" key="12">
    <source>
        <dbReference type="ARBA" id="ARBA00033342"/>
    </source>
</evidence>
<dbReference type="AlphaFoldDB" id="A0A7V2WVW4"/>
<feature type="domain" description="Membrane insertase YidC N-terminal" evidence="15">
    <location>
        <begin position="87"/>
        <end position="360"/>
    </location>
</feature>
<evidence type="ECO:0000256" key="6">
    <source>
        <dbReference type="ARBA" id="ARBA00022692"/>
    </source>
</evidence>
<evidence type="ECO:0000256" key="3">
    <source>
        <dbReference type="ARBA" id="ARBA00015325"/>
    </source>
</evidence>
<dbReference type="Pfam" id="PF02096">
    <property type="entry name" value="60KD_IMP"/>
    <property type="match status" value="1"/>
</dbReference>
<dbReference type="PANTHER" id="PTHR12428:SF65">
    <property type="entry name" value="CYTOCHROME C OXIDASE ASSEMBLY PROTEIN COX18, MITOCHONDRIAL"/>
    <property type="match status" value="1"/>
</dbReference>
<evidence type="ECO:0000256" key="5">
    <source>
        <dbReference type="ARBA" id="ARBA00022475"/>
    </source>
</evidence>
<evidence type="ECO:0000259" key="15">
    <source>
        <dbReference type="Pfam" id="PF14849"/>
    </source>
</evidence>
<accession>A0A7V2WVW4</accession>
<sequence>MDQQRPLLYFALLFLSYLIWTAWMQDHAPKPVITEASGTVATQNIPNASNSNTANRLDIPEGVTTAPAVATGAVPTEVAQANKASEIHVKTDVLDIIISTEGGSIVQADLLTYPVSLEEKKHPVRVLDRAKSYAAQSGLISTTSELAPNHYAQFSSPQNSYELLDGSTELVVPLTWTNGKGITVTKRFTFKQGSFLVAVDQEVDNQSGTVWKGNNYQQLTHGASNSSGGMMMGVQAYVGAAYYNEKYEKVSFSDMEDETLSNVIQGGWAAMLEHYFVSAWVPSKEEKNTYYTNYIQKNNRYIMGVKSPQQQIVTGTKAVFSNQFYVGPKNQAELEKISHGLDLTVDYGVFSFVSKPLFWIMQFIHNVVGNWGWTIILVTLLIKIVFFYPSAISYRSMAKMKKMAPKIKELNERFKGDPQAKQKATMDFYRKEKINPLGGCLPMLIQMPVFMGLYWVLIESVELRQAPWLAWYQDLSVLDPYYVLPLIFGASMFFQQKLNPPQMDPMQQKIFAFLPIVFTVMFLFFPAGLVLYWVVNNLLSIAQQWFITRQIEAGNSTSVIALGKKLIKKDS</sequence>
<name>A0A7V2WVW4_LEUMU</name>
<dbReference type="Gene3D" id="2.70.98.90">
    <property type="match status" value="1"/>
</dbReference>
<evidence type="ECO:0000256" key="7">
    <source>
        <dbReference type="ARBA" id="ARBA00022927"/>
    </source>
</evidence>
<feature type="transmembrane region" description="Helical" evidence="13">
    <location>
        <begin position="7"/>
        <end position="24"/>
    </location>
</feature>
<comment type="similarity">
    <text evidence="2 13">Belongs to the OXA1/ALB3/YidC family. Type 1 subfamily.</text>
</comment>
<feature type="transmembrane region" description="Helical" evidence="13">
    <location>
        <begin position="510"/>
        <end position="535"/>
    </location>
</feature>
<reference evidence="16" key="1">
    <citation type="journal article" date="2020" name="mSystems">
        <title>Genome- and Community-Level Interaction Insights into Carbon Utilization and Element Cycling Functions of Hydrothermarchaeota in Hydrothermal Sediment.</title>
        <authorList>
            <person name="Zhou Z."/>
            <person name="Liu Y."/>
            <person name="Xu W."/>
            <person name="Pan J."/>
            <person name="Luo Z.H."/>
            <person name="Li M."/>
        </authorList>
    </citation>
    <scope>NUCLEOTIDE SEQUENCE [LARGE SCALE GENOMIC DNA]</scope>
    <source>
        <strain evidence="16">HyVt-493</strain>
    </source>
</reference>
<comment type="caution">
    <text evidence="16">The sequence shown here is derived from an EMBL/GenBank/DDBJ whole genome shotgun (WGS) entry which is preliminary data.</text>
</comment>
<dbReference type="InterPro" id="IPR001708">
    <property type="entry name" value="YidC/ALB3/OXA1/COX18"/>
</dbReference>
<evidence type="ECO:0000256" key="10">
    <source>
        <dbReference type="ARBA" id="ARBA00023186"/>
    </source>
</evidence>
<keyword evidence="5 13" id="KW-1003">Cell membrane</keyword>
<comment type="subcellular location">
    <subcellularLocation>
        <location evidence="1">Cell inner membrane</location>
        <topology evidence="1">Multi-pass membrane protein</topology>
    </subcellularLocation>
    <subcellularLocation>
        <location evidence="13">Cell membrane</location>
        <topology evidence="13">Multi-pass membrane protein</topology>
    </subcellularLocation>
</comment>
<keyword evidence="6 13" id="KW-0812">Transmembrane</keyword>
<protein>
    <recommendedName>
        <fullName evidence="3 13">Membrane protein insertase YidC</fullName>
    </recommendedName>
    <alternativeName>
        <fullName evidence="12 13">Foldase YidC</fullName>
    </alternativeName>
    <alternativeName>
        <fullName evidence="11 13">Membrane integrase YidC</fullName>
    </alternativeName>
    <alternativeName>
        <fullName evidence="13">Membrane protein YidC</fullName>
    </alternativeName>
</protein>
<dbReference type="CDD" id="cd20070">
    <property type="entry name" value="5TM_YidC_Alb3"/>
    <property type="match status" value="1"/>
</dbReference>
<dbReference type="InterPro" id="IPR028055">
    <property type="entry name" value="YidC/Oxa/ALB_C"/>
</dbReference>
<evidence type="ECO:0000256" key="1">
    <source>
        <dbReference type="ARBA" id="ARBA00004429"/>
    </source>
</evidence>
<gene>
    <name evidence="13 16" type="primary">yidC</name>
    <name evidence="16" type="ORF">ENJ51_10595</name>
</gene>
<dbReference type="PANTHER" id="PTHR12428">
    <property type="entry name" value="OXA1"/>
    <property type="match status" value="1"/>
</dbReference>
<keyword evidence="10 13" id="KW-0143">Chaperone</keyword>
<keyword evidence="8 13" id="KW-1133">Transmembrane helix</keyword>
<dbReference type="Proteomes" id="UP000885750">
    <property type="component" value="Unassembled WGS sequence"/>
</dbReference>
<organism evidence="16">
    <name type="scientific">Leucothrix mucor</name>
    <dbReference type="NCBI Taxonomy" id="45248"/>
    <lineage>
        <taxon>Bacteria</taxon>
        <taxon>Pseudomonadati</taxon>
        <taxon>Pseudomonadota</taxon>
        <taxon>Gammaproteobacteria</taxon>
        <taxon>Thiotrichales</taxon>
        <taxon>Thiotrichaceae</taxon>
        <taxon>Leucothrix</taxon>
    </lineage>
</organism>
<dbReference type="CDD" id="cd19961">
    <property type="entry name" value="EcYidC-like_peri"/>
    <property type="match status" value="1"/>
</dbReference>
<evidence type="ECO:0000256" key="2">
    <source>
        <dbReference type="ARBA" id="ARBA00010527"/>
    </source>
</evidence>
<dbReference type="EMBL" id="DRMS01000398">
    <property type="protein sequence ID" value="HFC93244.1"/>
    <property type="molecule type" value="Genomic_DNA"/>
</dbReference>
<evidence type="ECO:0000256" key="11">
    <source>
        <dbReference type="ARBA" id="ARBA00033245"/>
    </source>
</evidence>
<keyword evidence="9 13" id="KW-0472">Membrane</keyword>
<evidence type="ECO:0000256" key="9">
    <source>
        <dbReference type="ARBA" id="ARBA00023136"/>
    </source>
</evidence>
<dbReference type="PRINTS" id="PR01900">
    <property type="entry name" value="YIDCPROTEIN"/>
</dbReference>
<evidence type="ECO:0000256" key="4">
    <source>
        <dbReference type="ARBA" id="ARBA00022448"/>
    </source>
</evidence>
<keyword evidence="7 13" id="KW-0653">Protein transport</keyword>
<dbReference type="GO" id="GO:0015031">
    <property type="term" value="P:protein transport"/>
    <property type="evidence" value="ECO:0007669"/>
    <property type="project" value="UniProtKB-KW"/>
</dbReference>
<dbReference type="NCBIfam" id="NF002352">
    <property type="entry name" value="PRK01318.1-3"/>
    <property type="match status" value="1"/>
</dbReference>
<comment type="function">
    <text evidence="13">Required for the insertion and/or proper folding and/or complex formation of integral membrane proteins into the membrane. Involved in integration of membrane proteins that insert both dependently and independently of the Sec translocase complex, as well as at least some lipoproteins. Aids folding of multispanning membrane proteins.</text>
</comment>
<dbReference type="InterPro" id="IPR028053">
    <property type="entry name" value="Membr_insert_YidC_N"/>
</dbReference>
<dbReference type="InterPro" id="IPR047196">
    <property type="entry name" value="YidC_ALB_C"/>
</dbReference>
<dbReference type="NCBIfam" id="TIGR03592">
    <property type="entry name" value="yidC_oxa1_cterm"/>
    <property type="match status" value="1"/>
</dbReference>
<feature type="transmembrane region" description="Helical" evidence="13">
    <location>
        <begin position="371"/>
        <end position="394"/>
    </location>
</feature>
<keyword evidence="4 13" id="KW-0813">Transport</keyword>
<dbReference type="GO" id="GO:0051205">
    <property type="term" value="P:protein insertion into membrane"/>
    <property type="evidence" value="ECO:0007669"/>
    <property type="project" value="TreeGrafter"/>
</dbReference>
<proteinExistence type="inferred from homology"/>
<dbReference type="NCBIfam" id="TIGR03593">
    <property type="entry name" value="yidC_nterm"/>
    <property type="match status" value="1"/>
</dbReference>